<feature type="non-terminal residue" evidence="2">
    <location>
        <position position="1"/>
    </location>
</feature>
<evidence type="ECO:0000313" key="2">
    <source>
        <dbReference type="EMBL" id="GMI33051.1"/>
    </source>
</evidence>
<accession>A0ABQ6MUS5</accession>
<feature type="region of interest" description="Disordered" evidence="1">
    <location>
        <begin position="1"/>
        <end position="29"/>
    </location>
</feature>
<organism evidence="2 3">
    <name type="scientific">Tetraparma gracilis</name>
    <dbReference type="NCBI Taxonomy" id="2962635"/>
    <lineage>
        <taxon>Eukaryota</taxon>
        <taxon>Sar</taxon>
        <taxon>Stramenopiles</taxon>
        <taxon>Ochrophyta</taxon>
        <taxon>Bolidophyceae</taxon>
        <taxon>Parmales</taxon>
        <taxon>Triparmaceae</taxon>
        <taxon>Tetraparma</taxon>
    </lineage>
</organism>
<proteinExistence type="predicted"/>
<sequence>GGEGNTGKAADEEDPAATAGAAASAAAAGGAAKAAEGGAAPAPSPLSLPHLPVAGTSFHALFRSTRAPDELVVPLLLSLSSLLSPSPSLRVGRVTYADWEGESKSPKEVTLERAVGARSGGEVFGRKVKEEVTDCLRSIGYFLPVASALSLSATCKPSNAVLTDRRTLELLVAGELDNYAVSTEGEEAVEPKLFYREHAEIKRNYQRAKEAYTWWDEGKYGAYERGARTREEEVGLEMIEHSFMEDGGIFLMEDGEARHPDELDCCCTMAADLPCTRLHGGCWCNCYYNYHPWPKSMLGPCGADLSQREAILRAR</sequence>
<dbReference type="Proteomes" id="UP001165060">
    <property type="component" value="Unassembled WGS sequence"/>
</dbReference>
<protein>
    <submittedName>
        <fullName evidence="2">Uncharacterized protein</fullName>
    </submittedName>
</protein>
<feature type="compositionally biased region" description="Low complexity" evidence="1">
    <location>
        <begin position="16"/>
        <end position="29"/>
    </location>
</feature>
<comment type="caution">
    <text evidence="2">The sequence shown here is derived from an EMBL/GenBank/DDBJ whole genome shotgun (WGS) entry which is preliminary data.</text>
</comment>
<evidence type="ECO:0000256" key="1">
    <source>
        <dbReference type="SAM" id="MobiDB-lite"/>
    </source>
</evidence>
<keyword evidence="3" id="KW-1185">Reference proteome</keyword>
<evidence type="ECO:0000313" key="3">
    <source>
        <dbReference type="Proteomes" id="UP001165060"/>
    </source>
</evidence>
<name>A0ABQ6MUS5_9STRA</name>
<dbReference type="EMBL" id="BRYB01003232">
    <property type="protein sequence ID" value="GMI33051.1"/>
    <property type="molecule type" value="Genomic_DNA"/>
</dbReference>
<reference evidence="2 3" key="1">
    <citation type="journal article" date="2023" name="Commun. Biol.">
        <title>Genome analysis of Parmales, the sister group of diatoms, reveals the evolutionary specialization of diatoms from phago-mixotrophs to photoautotrophs.</title>
        <authorList>
            <person name="Ban H."/>
            <person name="Sato S."/>
            <person name="Yoshikawa S."/>
            <person name="Yamada K."/>
            <person name="Nakamura Y."/>
            <person name="Ichinomiya M."/>
            <person name="Sato N."/>
            <person name="Blanc-Mathieu R."/>
            <person name="Endo H."/>
            <person name="Kuwata A."/>
            <person name="Ogata H."/>
        </authorList>
    </citation>
    <scope>NUCLEOTIDE SEQUENCE [LARGE SCALE GENOMIC DNA]</scope>
</reference>
<gene>
    <name evidence="2" type="ORF">TeGR_g5391</name>
</gene>